<sequence length="175" mass="19458">MIACEVVHDSPAGGSRQPWRLGHDGPGDTVISTQFMFLCLHNYIVQSEALEKINYQSKFPFHWRSLVIFLLLVMRNSQNYGIMYLQRLRKKISTGTILMTRTEAAATAYTALALYDTLTFYGALTVTLAFYGALTMYDTRAFYGALTLDDTLPTVHGLCMALAFYGALDGLTGSV</sequence>
<evidence type="ECO:0000313" key="2">
    <source>
        <dbReference type="EMBL" id="KAJ1084773.1"/>
    </source>
</evidence>
<evidence type="ECO:0000256" key="1">
    <source>
        <dbReference type="SAM" id="Phobius"/>
    </source>
</evidence>
<keyword evidence="1" id="KW-0812">Transmembrane</keyword>
<evidence type="ECO:0000313" key="3">
    <source>
        <dbReference type="Proteomes" id="UP001066276"/>
    </source>
</evidence>
<dbReference type="AlphaFoldDB" id="A0AAV7L0S7"/>
<dbReference type="EMBL" id="JANPWB010000016">
    <property type="protein sequence ID" value="KAJ1084773.1"/>
    <property type="molecule type" value="Genomic_DNA"/>
</dbReference>
<keyword evidence="1" id="KW-1133">Transmembrane helix</keyword>
<organism evidence="2 3">
    <name type="scientific">Pleurodeles waltl</name>
    <name type="common">Iberian ribbed newt</name>
    <dbReference type="NCBI Taxonomy" id="8319"/>
    <lineage>
        <taxon>Eukaryota</taxon>
        <taxon>Metazoa</taxon>
        <taxon>Chordata</taxon>
        <taxon>Craniata</taxon>
        <taxon>Vertebrata</taxon>
        <taxon>Euteleostomi</taxon>
        <taxon>Amphibia</taxon>
        <taxon>Batrachia</taxon>
        <taxon>Caudata</taxon>
        <taxon>Salamandroidea</taxon>
        <taxon>Salamandridae</taxon>
        <taxon>Pleurodelinae</taxon>
        <taxon>Pleurodeles</taxon>
    </lineage>
</organism>
<gene>
    <name evidence="2" type="ORF">NDU88_004919</name>
</gene>
<feature type="transmembrane region" description="Helical" evidence="1">
    <location>
        <begin position="106"/>
        <end position="131"/>
    </location>
</feature>
<accession>A0AAV7L0S7</accession>
<keyword evidence="1" id="KW-0472">Membrane</keyword>
<comment type="caution">
    <text evidence="2">The sequence shown here is derived from an EMBL/GenBank/DDBJ whole genome shotgun (WGS) entry which is preliminary data.</text>
</comment>
<name>A0AAV7L0S7_PLEWA</name>
<keyword evidence="3" id="KW-1185">Reference proteome</keyword>
<reference evidence="2" key="1">
    <citation type="journal article" date="2022" name="bioRxiv">
        <title>Sequencing and chromosome-scale assembly of the giantPleurodeles waltlgenome.</title>
        <authorList>
            <person name="Brown T."/>
            <person name="Elewa A."/>
            <person name="Iarovenko S."/>
            <person name="Subramanian E."/>
            <person name="Araus A.J."/>
            <person name="Petzold A."/>
            <person name="Susuki M."/>
            <person name="Suzuki K.-i.T."/>
            <person name="Hayashi T."/>
            <person name="Toyoda A."/>
            <person name="Oliveira C."/>
            <person name="Osipova E."/>
            <person name="Leigh N.D."/>
            <person name="Simon A."/>
            <person name="Yun M.H."/>
        </authorList>
    </citation>
    <scope>NUCLEOTIDE SEQUENCE</scope>
    <source>
        <strain evidence="2">20211129_DDA</strain>
        <tissue evidence="2">Liver</tissue>
    </source>
</reference>
<feature type="transmembrane region" description="Helical" evidence="1">
    <location>
        <begin position="151"/>
        <end position="168"/>
    </location>
</feature>
<protein>
    <submittedName>
        <fullName evidence="2">Uncharacterized protein</fullName>
    </submittedName>
</protein>
<dbReference type="Proteomes" id="UP001066276">
    <property type="component" value="Chromosome 12"/>
</dbReference>
<proteinExistence type="predicted"/>